<reference evidence="2 3" key="1">
    <citation type="submission" date="2017-09" db="EMBL/GenBank/DDBJ databases">
        <title>Comparative genomics of rhizobia isolated from Phaseolus vulgaris in China.</title>
        <authorList>
            <person name="Tong W."/>
        </authorList>
    </citation>
    <scope>NUCLEOTIDE SEQUENCE [LARGE SCALE GENOMIC DNA]</scope>
    <source>
        <strain evidence="2 3">PCH1</strain>
    </source>
</reference>
<evidence type="ECO:0000313" key="3">
    <source>
        <dbReference type="Proteomes" id="UP000220353"/>
    </source>
</evidence>
<dbReference type="InterPro" id="IPR028098">
    <property type="entry name" value="Glyco_trans_4-like_N"/>
</dbReference>
<dbReference type="Gene3D" id="3.40.50.2000">
    <property type="entry name" value="Glycogen Phosphorylase B"/>
    <property type="match status" value="2"/>
</dbReference>
<protein>
    <submittedName>
        <fullName evidence="2">Glycosyltransferase family 4 protein</fullName>
    </submittedName>
</protein>
<dbReference type="Pfam" id="PF13439">
    <property type="entry name" value="Glyco_transf_4"/>
    <property type="match status" value="1"/>
</dbReference>
<name>A0A2A6LWF3_RHIFR</name>
<sequence>MEVTVRIAFVLSGLGAGGAEKIVNLLAHHRKAQGDIVHVLAVNAASPESYFPYNSAIKIEALGNTTHTIPRVAHTAQRLFRLHRQLRAIKPDLIISFLTKINVLVGIAAYGLDSPIIMSERNNFTSQQKHVFWRLALPVAIRSAASLVMQTPEAYQSLPRRFRSKAEIIPNPVTLPPDCERVLSDGTRVIAVGRMERQKGFDLLLEAFSFVTHSVPAAQLTIFGDGSQRGALEQFARDLGIAENVKMPGITRFPLEWVGAGDIFVLSSRFEGFPNVLLEAMTAGLASIAFDCSWGPAEILSSPDAGLLIPPGDVRKMGEAILSVMTDATLRKKLSKTGAAAATAKYATSSILQQWDGVIARSVKPPSLRPTYSENAASPRAESHA</sequence>
<comment type="caution">
    <text evidence="2">The sequence shown here is derived from an EMBL/GenBank/DDBJ whole genome shotgun (WGS) entry which is preliminary data.</text>
</comment>
<keyword evidence="2" id="KW-0808">Transferase</keyword>
<dbReference type="GO" id="GO:0016757">
    <property type="term" value="F:glycosyltransferase activity"/>
    <property type="evidence" value="ECO:0007669"/>
    <property type="project" value="UniProtKB-ARBA"/>
</dbReference>
<organism evidence="2 3">
    <name type="scientific">Rhizobium fredii</name>
    <name type="common">Sinorhizobium fredii</name>
    <dbReference type="NCBI Taxonomy" id="380"/>
    <lineage>
        <taxon>Bacteria</taxon>
        <taxon>Pseudomonadati</taxon>
        <taxon>Pseudomonadota</taxon>
        <taxon>Alphaproteobacteria</taxon>
        <taxon>Hyphomicrobiales</taxon>
        <taxon>Rhizobiaceae</taxon>
        <taxon>Sinorhizobium/Ensifer group</taxon>
        <taxon>Sinorhizobium</taxon>
    </lineage>
</organism>
<proteinExistence type="predicted"/>
<dbReference type="CDD" id="cd03820">
    <property type="entry name" value="GT4_AmsD-like"/>
    <property type="match status" value="1"/>
</dbReference>
<dbReference type="AlphaFoldDB" id="A0A2A6LWF3"/>
<accession>A0A2A6LWF3</accession>
<feature type="domain" description="Glycosyltransferase subfamily 4-like N-terminal" evidence="1">
    <location>
        <begin position="17"/>
        <end position="173"/>
    </location>
</feature>
<dbReference type="PANTHER" id="PTHR12526">
    <property type="entry name" value="GLYCOSYLTRANSFERASE"/>
    <property type="match status" value="1"/>
</dbReference>
<evidence type="ECO:0000259" key="1">
    <source>
        <dbReference type="Pfam" id="PF13439"/>
    </source>
</evidence>
<evidence type="ECO:0000313" key="2">
    <source>
        <dbReference type="EMBL" id="PDT46725.1"/>
    </source>
</evidence>
<dbReference type="Proteomes" id="UP000220353">
    <property type="component" value="Unassembled WGS sequence"/>
</dbReference>
<gene>
    <name evidence="2" type="ORF">CO661_15820</name>
</gene>
<dbReference type="EMBL" id="NWTC01000011">
    <property type="protein sequence ID" value="PDT46725.1"/>
    <property type="molecule type" value="Genomic_DNA"/>
</dbReference>
<dbReference type="Pfam" id="PF13692">
    <property type="entry name" value="Glyco_trans_1_4"/>
    <property type="match status" value="1"/>
</dbReference>
<dbReference type="SUPFAM" id="SSF53756">
    <property type="entry name" value="UDP-Glycosyltransferase/glycogen phosphorylase"/>
    <property type="match status" value="1"/>
</dbReference>